<feature type="compositionally biased region" description="Polar residues" evidence="1">
    <location>
        <begin position="177"/>
        <end position="188"/>
    </location>
</feature>
<feature type="region of interest" description="Disordered" evidence="1">
    <location>
        <begin position="1"/>
        <end position="51"/>
    </location>
</feature>
<dbReference type="AlphaFoldDB" id="A0AA39ZXV4"/>
<protein>
    <submittedName>
        <fullName evidence="2">Uncharacterized protein</fullName>
    </submittedName>
</protein>
<sequence length="213" mass="23291">MHSQQQTANSWSGQQTTDSRQRTRASPCQNRTTFRSHHLNPRGGLGSATDACKPRPSVFSCPPPHSQLTLTPPAPARLPSTKNRLRLWILPRKSHDSKLKHAGIRKTPWSPPPPPPKPHTQITSLPVANMSPLPLYPCVVKRANCQVHAAPKPSCSMRSSRDAASFPSVLLIGTLASTSVPPSASTDRLSPRAGRKPPSFPLRDGCRRHFQHG</sequence>
<feature type="compositionally biased region" description="Pro residues" evidence="1">
    <location>
        <begin position="109"/>
        <end position="118"/>
    </location>
</feature>
<evidence type="ECO:0000256" key="1">
    <source>
        <dbReference type="SAM" id="MobiDB-lite"/>
    </source>
</evidence>
<accession>A0AA39ZXV4</accession>
<dbReference type="EMBL" id="JAUKUA010000007">
    <property type="protein sequence ID" value="KAK0705644.1"/>
    <property type="molecule type" value="Genomic_DNA"/>
</dbReference>
<feature type="compositionally biased region" description="Polar residues" evidence="1">
    <location>
        <begin position="1"/>
        <end position="33"/>
    </location>
</feature>
<comment type="caution">
    <text evidence="2">The sequence shown here is derived from an EMBL/GenBank/DDBJ whole genome shotgun (WGS) entry which is preliminary data.</text>
</comment>
<evidence type="ECO:0000313" key="3">
    <source>
        <dbReference type="Proteomes" id="UP001172102"/>
    </source>
</evidence>
<organism evidence="2 3">
    <name type="scientific">Lasiosphaeris hirsuta</name>
    <dbReference type="NCBI Taxonomy" id="260670"/>
    <lineage>
        <taxon>Eukaryota</taxon>
        <taxon>Fungi</taxon>
        <taxon>Dikarya</taxon>
        <taxon>Ascomycota</taxon>
        <taxon>Pezizomycotina</taxon>
        <taxon>Sordariomycetes</taxon>
        <taxon>Sordariomycetidae</taxon>
        <taxon>Sordariales</taxon>
        <taxon>Lasiosphaeriaceae</taxon>
        <taxon>Lasiosphaeris</taxon>
    </lineage>
</organism>
<gene>
    <name evidence="2" type="ORF">B0H67DRAFT_388569</name>
</gene>
<dbReference type="Proteomes" id="UP001172102">
    <property type="component" value="Unassembled WGS sequence"/>
</dbReference>
<reference evidence="2" key="1">
    <citation type="submission" date="2023-06" db="EMBL/GenBank/DDBJ databases">
        <title>Genome-scale phylogeny and comparative genomics of the fungal order Sordariales.</title>
        <authorList>
            <consortium name="Lawrence Berkeley National Laboratory"/>
            <person name="Hensen N."/>
            <person name="Bonometti L."/>
            <person name="Westerberg I."/>
            <person name="Brannstrom I.O."/>
            <person name="Guillou S."/>
            <person name="Cros-Aarteil S."/>
            <person name="Calhoun S."/>
            <person name="Haridas S."/>
            <person name="Kuo A."/>
            <person name="Mondo S."/>
            <person name="Pangilinan J."/>
            <person name="Riley R."/>
            <person name="Labutti K."/>
            <person name="Andreopoulos B."/>
            <person name="Lipzen A."/>
            <person name="Chen C."/>
            <person name="Yanf M."/>
            <person name="Daum C."/>
            <person name="Ng V."/>
            <person name="Clum A."/>
            <person name="Steindorff A."/>
            <person name="Ohm R."/>
            <person name="Martin F."/>
            <person name="Silar P."/>
            <person name="Natvig D."/>
            <person name="Lalanne C."/>
            <person name="Gautier V."/>
            <person name="Ament-Velasquez S.L."/>
            <person name="Kruys A."/>
            <person name="Hutchinson M.I."/>
            <person name="Powell A.J."/>
            <person name="Barry K."/>
            <person name="Miller A.N."/>
            <person name="Grigoriev I.V."/>
            <person name="Debuchy R."/>
            <person name="Gladieux P."/>
            <person name="Thoren M.H."/>
            <person name="Johannesson H."/>
        </authorList>
    </citation>
    <scope>NUCLEOTIDE SEQUENCE</scope>
    <source>
        <strain evidence="2">SMH4607-1</strain>
    </source>
</reference>
<proteinExistence type="predicted"/>
<keyword evidence="3" id="KW-1185">Reference proteome</keyword>
<feature type="region of interest" description="Disordered" evidence="1">
    <location>
        <begin position="177"/>
        <end position="206"/>
    </location>
</feature>
<evidence type="ECO:0000313" key="2">
    <source>
        <dbReference type="EMBL" id="KAK0705644.1"/>
    </source>
</evidence>
<name>A0AA39ZXV4_9PEZI</name>
<feature type="region of interest" description="Disordered" evidence="1">
    <location>
        <begin position="96"/>
        <end position="124"/>
    </location>
</feature>